<dbReference type="GO" id="GO:0009055">
    <property type="term" value="F:electron transfer activity"/>
    <property type="evidence" value="ECO:0007669"/>
    <property type="project" value="InterPro"/>
</dbReference>
<evidence type="ECO:0000313" key="16">
    <source>
        <dbReference type="Proteomes" id="UP000051757"/>
    </source>
</evidence>
<reference evidence="15 16" key="1">
    <citation type="journal article" date="2016" name="Front. Microbiol.">
        <title>Genome Sequence of Type Strains of Genus Stenotrophomonas.</title>
        <authorList>
            <person name="Patil P.P."/>
            <person name="Midha S."/>
            <person name="Kumar S."/>
            <person name="Patil P.B."/>
        </authorList>
    </citation>
    <scope>NUCLEOTIDE SEQUENCE [LARGE SCALE GENOMIC DNA]</scope>
    <source>
        <strain evidence="15 16">LMG 978</strain>
    </source>
</reference>
<dbReference type="EMBL" id="LLXV01000084">
    <property type="protein sequence ID" value="KRG47294.1"/>
    <property type="molecule type" value="Genomic_DNA"/>
</dbReference>
<evidence type="ECO:0000313" key="15">
    <source>
        <dbReference type="EMBL" id="KRG47294.1"/>
    </source>
</evidence>
<evidence type="ECO:0000256" key="6">
    <source>
        <dbReference type="ARBA" id="ARBA00022692"/>
    </source>
</evidence>
<keyword evidence="5" id="KW-0349">Heme</keyword>
<keyword evidence="3" id="KW-0813">Transport</keyword>
<name>A0A0R0AZS0_9GAMM</name>
<dbReference type="InterPro" id="IPR052168">
    <property type="entry name" value="Cytochrome_b561_oxidase"/>
</dbReference>
<evidence type="ECO:0000256" key="1">
    <source>
        <dbReference type="ARBA" id="ARBA00001970"/>
    </source>
</evidence>
<comment type="caution">
    <text evidence="15">The sequence shown here is derived from an EMBL/GenBank/DDBJ whole genome shotgun (WGS) entry which is preliminary data.</text>
</comment>
<feature type="transmembrane region" description="Helical" evidence="13">
    <location>
        <begin position="90"/>
        <end position="107"/>
    </location>
</feature>
<feature type="transmembrane region" description="Helical" evidence="13">
    <location>
        <begin position="142"/>
        <end position="164"/>
    </location>
</feature>
<evidence type="ECO:0000256" key="3">
    <source>
        <dbReference type="ARBA" id="ARBA00022448"/>
    </source>
</evidence>
<evidence type="ECO:0000256" key="8">
    <source>
        <dbReference type="ARBA" id="ARBA00022982"/>
    </source>
</evidence>
<evidence type="ECO:0000256" key="11">
    <source>
        <dbReference type="ARBA" id="ARBA00023136"/>
    </source>
</evidence>
<dbReference type="GO" id="GO:0005886">
    <property type="term" value="C:plasma membrane"/>
    <property type="evidence" value="ECO:0007669"/>
    <property type="project" value="UniProtKB-SubCell"/>
</dbReference>
<evidence type="ECO:0000256" key="13">
    <source>
        <dbReference type="SAM" id="Phobius"/>
    </source>
</evidence>
<comment type="cofactor">
    <cofactor evidence="1">
        <name>heme b</name>
        <dbReference type="ChEBI" id="CHEBI:60344"/>
    </cofactor>
</comment>
<evidence type="ECO:0000256" key="10">
    <source>
        <dbReference type="ARBA" id="ARBA00023004"/>
    </source>
</evidence>
<keyword evidence="4" id="KW-1003">Cell membrane</keyword>
<keyword evidence="10" id="KW-0408">Iron</keyword>
<dbReference type="GO" id="GO:0046872">
    <property type="term" value="F:metal ion binding"/>
    <property type="evidence" value="ECO:0007669"/>
    <property type="project" value="UniProtKB-KW"/>
</dbReference>
<keyword evidence="9 13" id="KW-1133">Transmembrane helix</keyword>
<evidence type="ECO:0000256" key="12">
    <source>
        <dbReference type="ARBA" id="ARBA00037975"/>
    </source>
</evidence>
<dbReference type="OrthoDB" id="1247465at2"/>
<organism evidence="15 16">
    <name type="scientific">Stenotrophomonas beteli</name>
    <dbReference type="NCBI Taxonomy" id="3384461"/>
    <lineage>
        <taxon>Bacteria</taxon>
        <taxon>Pseudomonadati</taxon>
        <taxon>Pseudomonadota</taxon>
        <taxon>Gammaproteobacteria</taxon>
        <taxon>Lysobacterales</taxon>
        <taxon>Lysobacteraceae</taxon>
        <taxon>Stenotrophomonas</taxon>
        <taxon>Stenotrophomonas maltophilia group</taxon>
    </lineage>
</organism>
<dbReference type="InterPro" id="IPR011577">
    <property type="entry name" value="Cyt_b561_bac/Ni-Hgenase"/>
</dbReference>
<feature type="domain" description="Cytochrome b561 bacterial/Ni-hydrogenase" evidence="14">
    <location>
        <begin position="8"/>
        <end position="176"/>
    </location>
</feature>
<dbReference type="Pfam" id="PF01292">
    <property type="entry name" value="Ni_hydr_CYTB"/>
    <property type="match status" value="1"/>
</dbReference>
<dbReference type="GO" id="GO:0020037">
    <property type="term" value="F:heme binding"/>
    <property type="evidence" value="ECO:0007669"/>
    <property type="project" value="TreeGrafter"/>
</dbReference>
<feature type="transmembrane region" description="Helical" evidence="13">
    <location>
        <begin position="15"/>
        <end position="39"/>
    </location>
</feature>
<evidence type="ECO:0000259" key="14">
    <source>
        <dbReference type="Pfam" id="PF01292"/>
    </source>
</evidence>
<evidence type="ECO:0000256" key="7">
    <source>
        <dbReference type="ARBA" id="ARBA00022723"/>
    </source>
</evidence>
<protein>
    <submittedName>
        <fullName evidence="15">Cytochrome B</fullName>
    </submittedName>
</protein>
<keyword evidence="6 13" id="KW-0812">Transmembrane</keyword>
<evidence type="ECO:0000256" key="4">
    <source>
        <dbReference type="ARBA" id="ARBA00022475"/>
    </source>
</evidence>
<evidence type="ECO:0000256" key="5">
    <source>
        <dbReference type="ARBA" id="ARBA00022617"/>
    </source>
</evidence>
<dbReference type="PANTHER" id="PTHR30529:SF6">
    <property type="entry name" value="BLL0291 PROTEIN"/>
    <property type="match status" value="1"/>
</dbReference>
<evidence type="ECO:0000256" key="2">
    <source>
        <dbReference type="ARBA" id="ARBA00004651"/>
    </source>
</evidence>
<comment type="similarity">
    <text evidence="12">Belongs to the cytochrome b561 family.</text>
</comment>
<dbReference type="AlphaFoldDB" id="A0A0R0AZS0"/>
<proteinExistence type="inferred from homology"/>
<accession>A0A0R0AZS0</accession>
<dbReference type="PANTHER" id="PTHR30529">
    <property type="entry name" value="CYTOCHROME B561"/>
    <property type="match status" value="1"/>
</dbReference>
<sequence>MSTGNGHFNLLGRVLHWSMALMIIAMLFIGVTMVASLHLRPVLIDLHRPLGIAIGVLVLLRLYNRLRHRPPPLPADLPVWQVMAAKASHWMLYALMLAMPLIGWAMLSAGGYPIVLWAGFHLPPIVPHTPALYAALRNAHSLLAYVLFATVLMHVGAALFHLWVRRDGVFQAMARGKE</sequence>
<keyword evidence="7" id="KW-0479">Metal-binding</keyword>
<comment type="subcellular location">
    <subcellularLocation>
        <location evidence="2">Cell membrane</location>
        <topology evidence="2">Multi-pass membrane protein</topology>
    </subcellularLocation>
</comment>
<keyword evidence="16" id="KW-1185">Reference proteome</keyword>
<dbReference type="GO" id="GO:0022904">
    <property type="term" value="P:respiratory electron transport chain"/>
    <property type="evidence" value="ECO:0007669"/>
    <property type="project" value="InterPro"/>
</dbReference>
<evidence type="ECO:0000256" key="9">
    <source>
        <dbReference type="ARBA" id="ARBA00022989"/>
    </source>
</evidence>
<dbReference type="InterPro" id="IPR016174">
    <property type="entry name" value="Di-haem_cyt_TM"/>
</dbReference>
<keyword evidence="8" id="KW-0249">Electron transport</keyword>
<keyword evidence="11 13" id="KW-0472">Membrane</keyword>
<dbReference type="Proteomes" id="UP000051757">
    <property type="component" value="Unassembled WGS sequence"/>
</dbReference>
<dbReference type="SUPFAM" id="SSF81342">
    <property type="entry name" value="Transmembrane di-heme cytochromes"/>
    <property type="match status" value="1"/>
</dbReference>
<gene>
    <name evidence="15" type="ORF">ARC23_19415</name>
</gene>